<feature type="compositionally biased region" description="Basic and acidic residues" evidence="1">
    <location>
        <begin position="72"/>
        <end position="81"/>
    </location>
</feature>
<reference evidence="2 3" key="1">
    <citation type="submission" date="2018-06" db="EMBL/GenBank/DDBJ databases">
        <title>Streptomyces reniochalinae sp. nov. and Streptomyces diacarnus sp. nov. from marine sponges.</title>
        <authorList>
            <person name="Li L."/>
        </authorList>
    </citation>
    <scope>NUCLEOTIDE SEQUENCE [LARGE SCALE GENOMIC DNA]</scope>
    <source>
        <strain evidence="2 3">LHW51701</strain>
    </source>
</reference>
<accession>A0A367EEX7</accession>
<evidence type="ECO:0000313" key="2">
    <source>
        <dbReference type="EMBL" id="RCG16292.1"/>
    </source>
</evidence>
<feature type="compositionally biased region" description="Basic and acidic residues" evidence="1">
    <location>
        <begin position="53"/>
        <end position="64"/>
    </location>
</feature>
<feature type="compositionally biased region" description="Polar residues" evidence="1">
    <location>
        <begin position="82"/>
        <end position="108"/>
    </location>
</feature>
<protein>
    <submittedName>
        <fullName evidence="2">Uncharacterized protein</fullName>
    </submittedName>
</protein>
<dbReference type="EMBL" id="QOIN01000061">
    <property type="protein sequence ID" value="RCG16292.1"/>
    <property type="molecule type" value="Genomic_DNA"/>
</dbReference>
<evidence type="ECO:0000256" key="1">
    <source>
        <dbReference type="SAM" id="MobiDB-lite"/>
    </source>
</evidence>
<keyword evidence="3" id="KW-1185">Reference proteome</keyword>
<proteinExistence type="predicted"/>
<gene>
    <name evidence="2" type="ORF">DTL70_29170</name>
</gene>
<dbReference type="NCBIfam" id="TIGR01643">
    <property type="entry name" value="YD_repeat_2x"/>
    <property type="match status" value="1"/>
</dbReference>
<name>A0A367EEX7_9ACTN</name>
<organism evidence="2 3">
    <name type="scientific">Streptomyces diacarni</name>
    <dbReference type="NCBI Taxonomy" id="2800381"/>
    <lineage>
        <taxon>Bacteria</taxon>
        <taxon>Bacillati</taxon>
        <taxon>Actinomycetota</taxon>
        <taxon>Actinomycetes</taxon>
        <taxon>Kitasatosporales</taxon>
        <taxon>Streptomycetaceae</taxon>
        <taxon>Streptomyces</taxon>
    </lineage>
</organism>
<evidence type="ECO:0000313" key="3">
    <source>
        <dbReference type="Proteomes" id="UP000252914"/>
    </source>
</evidence>
<feature type="region of interest" description="Disordered" evidence="1">
    <location>
        <begin position="23"/>
        <end position="139"/>
    </location>
</feature>
<feature type="compositionally biased region" description="Basic residues" evidence="1">
    <location>
        <begin position="23"/>
        <end position="47"/>
    </location>
</feature>
<dbReference type="AlphaFoldDB" id="A0A367EEX7"/>
<sequence>MALRVRRGRTDRLLNGRQRLARRVRLRHTGPPRVAVRRRRPHARHLRPQPARPGDRPPRDEGDQLPRSPHHYTWDAEDRPTRVTTPGGTQWHQHSSNRSMRISGQSNGRAMRSPSGAMSEHPADRLGAPGTILTDRALT</sequence>
<dbReference type="InterPro" id="IPR006530">
    <property type="entry name" value="YD"/>
</dbReference>
<dbReference type="Proteomes" id="UP000252914">
    <property type="component" value="Unassembled WGS sequence"/>
</dbReference>
<comment type="caution">
    <text evidence="2">The sequence shown here is derived from an EMBL/GenBank/DDBJ whole genome shotgun (WGS) entry which is preliminary data.</text>
</comment>